<dbReference type="Proteomes" id="UP000593571">
    <property type="component" value="Unassembled WGS sequence"/>
</dbReference>
<reference evidence="2 3" key="1">
    <citation type="journal article" date="2020" name="Nature">
        <title>Six reference-quality genomes reveal evolution of bat adaptations.</title>
        <authorList>
            <person name="Jebb D."/>
            <person name="Huang Z."/>
            <person name="Pippel M."/>
            <person name="Hughes G.M."/>
            <person name="Lavrichenko K."/>
            <person name="Devanna P."/>
            <person name="Winkler S."/>
            <person name="Jermiin L.S."/>
            <person name="Skirmuntt E.C."/>
            <person name="Katzourakis A."/>
            <person name="Burkitt-Gray L."/>
            <person name="Ray D.A."/>
            <person name="Sullivan K.A.M."/>
            <person name="Roscito J.G."/>
            <person name="Kirilenko B.M."/>
            <person name="Davalos L.M."/>
            <person name="Corthals A.P."/>
            <person name="Power M.L."/>
            <person name="Jones G."/>
            <person name="Ransome R.D."/>
            <person name="Dechmann D.K.N."/>
            <person name="Locatelli A.G."/>
            <person name="Puechmaille S.J."/>
            <person name="Fedrigo O."/>
            <person name="Jarvis E.D."/>
            <person name="Hiller M."/>
            <person name="Vernes S.C."/>
            <person name="Myers E.W."/>
            <person name="Teeling E.C."/>
        </authorList>
    </citation>
    <scope>NUCLEOTIDE SEQUENCE [LARGE SCALE GENOMIC DNA]</scope>
    <source>
        <strain evidence="2">MRouAeg1</strain>
        <tissue evidence="2">Muscle</tissue>
    </source>
</reference>
<organism evidence="2 3">
    <name type="scientific">Rousettus aegyptiacus</name>
    <name type="common">Egyptian fruit bat</name>
    <name type="synonym">Pteropus aegyptiacus</name>
    <dbReference type="NCBI Taxonomy" id="9407"/>
    <lineage>
        <taxon>Eukaryota</taxon>
        <taxon>Metazoa</taxon>
        <taxon>Chordata</taxon>
        <taxon>Craniata</taxon>
        <taxon>Vertebrata</taxon>
        <taxon>Euteleostomi</taxon>
        <taxon>Mammalia</taxon>
        <taxon>Eutheria</taxon>
        <taxon>Laurasiatheria</taxon>
        <taxon>Chiroptera</taxon>
        <taxon>Yinpterochiroptera</taxon>
        <taxon>Pteropodoidea</taxon>
        <taxon>Pteropodidae</taxon>
        <taxon>Rousettinae</taxon>
        <taxon>Rousettus</taxon>
    </lineage>
</organism>
<keyword evidence="3" id="KW-1185">Reference proteome</keyword>
<evidence type="ECO:0000313" key="3">
    <source>
        <dbReference type="Proteomes" id="UP000593571"/>
    </source>
</evidence>
<proteinExistence type="predicted"/>
<dbReference type="EMBL" id="JACASE010000002">
    <property type="protein sequence ID" value="KAF6496153.1"/>
    <property type="molecule type" value="Genomic_DNA"/>
</dbReference>
<accession>A0A7J8JGX8</accession>
<comment type="caution">
    <text evidence="2">The sequence shown here is derived from an EMBL/GenBank/DDBJ whole genome shotgun (WGS) entry which is preliminary data.</text>
</comment>
<feature type="region of interest" description="Disordered" evidence="1">
    <location>
        <begin position="185"/>
        <end position="208"/>
    </location>
</feature>
<protein>
    <submittedName>
        <fullName evidence="2">Uncharacterized protein</fullName>
    </submittedName>
</protein>
<dbReference type="AlphaFoldDB" id="A0A7J8JGX8"/>
<evidence type="ECO:0000313" key="2">
    <source>
        <dbReference type="EMBL" id="KAF6496153.1"/>
    </source>
</evidence>
<gene>
    <name evidence="2" type="ORF">HJG63_010381</name>
</gene>
<sequence length="246" mass="27189">MLRPACWGLWPPGAGGAQEVVCTFKANEHSESKEHRGVLRQSPTPAPGCRLLPRARLTGGGERRTRSLCARGWWRRQGGEVSGDSGLGDRQVVMNLTIQKKELGTQESVTAIPCLSDDESPARLAPVPSLPKSDSSWVGQRLVGRWPVSAEKPRQASLPFSWSQALKALVSRKRPVFPWLSPEMRQASARTSPQQQLRRGRVPGGYVSTLRQNPERATKTSDLFLLFSWVTSGSRPPRCPLIHPRC</sequence>
<name>A0A7J8JGX8_ROUAE</name>
<evidence type="ECO:0000256" key="1">
    <source>
        <dbReference type="SAM" id="MobiDB-lite"/>
    </source>
</evidence>
<feature type="compositionally biased region" description="Polar residues" evidence="1">
    <location>
        <begin position="188"/>
        <end position="197"/>
    </location>
</feature>